<name>X1RUT5_9ZZZZ</name>
<comment type="caution">
    <text evidence="1">The sequence shown here is derived from an EMBL/GenBank/DDBJ whole genome shotgun (WGS) entry which is preliminary data.</text>
</comment>
<evidence type="ECO:0000313" key="1">
    <source>
        <dbReference type="EMBL" id="GAI59264.1"/>
    </source>
</evidence>
<accession>X1RUT5</accession>
<dbReference type="EMBL" id="BARW01003985">
    <property type="protein sequence ID" value="GAI59264.1"/>
    <property type="molecule type" value="Genomic_DNA"/>
</dbReference>
<protein>
    <submittedName>
        <fullName evidence="1">Uncharacterized protein</fullName>
    </submittedName>
</protein>
<gene>
    <name evidence="1" type="ORF">S12H4_09697</name>
</gene>
<proteinExistence type="predicted"/>
<reference evidence="1" key="1">
    <citation type="journal article" date="2014" name="Front. Microbiol.">
        <title>High frequency of phylogenetically diverse reductive dehalogenase-homologous genes in deep subseafloor sedimentary metagenomes.</title>
        <authorList>
            <person name="Kawai M."/>
            <person name="Futagami T."/>
            <person name="Toyoda A."/>
            <person name="Takaki Y."/>
            <person name="Nishi S."/>
            <person name="Hori S."/>
            <person name="Arai W."/>
            <person name="Tsubouchi T."/>
            <person name="Morono Y."/>
            <person name="Uchiyama I."/>
            <person name="Ito T."/>
            <person name="Fujiyama A."/>
            <person name="Inagaki F."/>
            <person name="Takami H."/>
        </authorList>
    </citation>
    <scope>NUCLEOTIDE SEQUENCE</scope>
    <source>
        <strain evidence="1">Expedition CK06-06</strain>
    </source>
</reference>
<organism evidence="1">
    <name type="scientific">marine sediment metagenome</name>
    <dbReference type="NCBI Taxonomy" id="412755"/>
    <lineage>
        <taxon>unclassified sequences</taxon>
        <taxon>metagenomes</taxon>
        <taxon>ecological metagenomes</taxon>
    </lineage>
</organism>
<feature type="non-terminal residue" evidence="1">
    <location>
        <position position="1"/>
    </location>
</feature>
<dbReference type="AlphaFoldDB" id="X1RUT5"/>
<sequence length="120" mass="14170">EGGKVIFSHSSLLKCDEQLLGAYFHAINAIYKVCFQRDLQKVSMNQYRLHFKKMEPFFFIGMSSINIKHKLANNNFEHLAHLFYDKFQHNLPQYWQSDVKLFHGFSSEVDKKLKEIIVEG</sequence>